<keyword evidence="1" id="KW-0472">Membrane</keyword>
<dbReference type="EMBL" id="RQPJ01000002">
    <property type="protein sequence ID" value="RTE54952.1"/>
    <property type="molecule type" value="Genomic_DNA"/>
</dbReference>
<reference evidence="3 4" key="1">
    <citation type="submission" date="2018-11" db="EMBL/GenBank/DDBJ databases">
        <title>Arenibacter aquaticus sp.nov., a marine bacterium isolated from surface seawater in the South China Sea.</title>
        <authorList>
            <person name="Guo J."/>
            <person name="Sun J."/>
        </authorList>
    </citation>
    <scope>NUCLEOTIDE SEQUENCE [LARGE SCALE GENOMIC DNA]</scope>
    <source>
        <strain evidence="3 4">GUO666</strain>
    </source>
</reference>
<dbReference type="InterPro" id="IPR050742">
    <property type="entry name" value="Helicase_Restrict-Modif_Enz"/>
</dbReference>
<dbReference type="AlphaFoldDB" id="A0A3S0CQP3"/>
<sequence length="881" mass="101183">MKSLSHILQFKYSWRSYQKVFLDNFESYVADGHLHLVAPPGSGKTILGLEMISRLGGNTLILAPTLIIRNQWRKRMLEFFVQDEEFNDFTINLKRPKRITISTYQSLYRLNKSLEVHAGKDGLLKFIKEHNIKTLVLDEAHHLKNEWWNSLFHLKEIEGLMVVALTATPPYDSERSELDKYFRLCGPIDEEIAVPDLVKNTDLCPHQDFVYFSRPDEPQIRYIIAFRERVMQFVGAIVKDSEFIEILINHPVYKNTDNELEQVYEDPAFFSSILIFLREAQKEIDRDKLRVLGFKEQQIDFPALSYEWLQILIQKLLVDQRSLLTAYEGVLRRIEKELKEIGVFESKKVDFIGGDHLYASLANSPSKLRSIGSIVSIEHDLLGESLRMVILTDFIRKEFLGYSGLDPQELNKLGVIPIFQYLRTTSVQKEQLGVLTGSIVILHKTAMAMFVEQVNKELYHLTPLKEEEDFIVITPIGKGRNAIVSTITSLFESGVVKILIGTKALLGEGWDAPAINSLLLATYVGSFVSSNQMRGRAIRVRAGHPNKTSNIWHLACLDSTVEDGGQDLERLKRRFEAFSGVSLSGTPFIANGLDRLSLPKAFNAEVDVEVLNAKMAKMATERQLLQSRWVTAIENGNVLQRELRVFYQSSLPYKKQRKLLSLNMVKYMALEVLLGVGLFLPEFLVKNMQSILQKRYLSVFYLFVVGIMMGFAPKTFKALKLYILFGNTQNRTKKIGKAILSVLVGTKILQTDSSQVEVILEEHGNGEFTICLKGGSQHESSIFIDLLEEVISPVENPRYLLVNRNWIQRKMGIRRYYVVPNMFGRRKEDAIAFHRSWQQHVGRSKLLYTRSIEGRTELLKARLGHIKYQFHEILRKAIIWR</sequence>
<dbReference type="Pfam" id="PF04851">
    <property type="entry name" value="ResIII"/>
    <property type="match status" value="1"/>
</dbReference>
<feature type="domain" description="Helicase ATP-binding" evidence="2">
    <location>
        <begin position="25"/>
        <end position="187"/>
    </location>
</feature>
<organism evidence="3 4">
    <name type="scientific">Arenibacter aquaticus</name>
    <dbReference type="NCBI Taxonomy" id="2489054"/>
    <lineage>
        <taxon>Bacteria</taxon>
        <taxon>Pseudomonadati</taxon>
        <taxon>Bacteroidota</taxon>
        <taxon>Flavobacteriia</taxon>
        <taxon>Flavobacteriales</taxon>
        <taxon>Flavobacteriaceae</taxon>
        <taxon>Arenibacter</taxon>
    </lineage>
</organism>
<keyword evidence="1" id="KW-1133">Transmembrane helix</keyword>
<evidence type="ECO:0000313" key="4">
    <source>
        <dbReference type="Proteomes" id="UP000267585"/>
    </source>
</evidence>
<accession>A0A3S0CQP3</accession>
<name>A0A3S0CQP3_9FLAO</name>
<dbReference type="OrthoDB" id="9759819at2"/>
<dbReference type="CDD" id="cd18785">
    <property type="entry name" value="SF2_C"/>
    <property type="match status" value="1"/>
</dbReference>
<protein>
    <submittedName>
        <fullName evidence="3">DEAD/DEAH box helicase</fullName>
    </submittedName>
</protein>
<comment type="caution">
    <text evidence="3">The sequence shown here is derived from an EMBL/GenBank/DDBJ whole genome shotgun (WGS) entry which is preliminary data.</text>
</comment>
<keyword evidence="3" id="KW-0067">ATP-binding</keyword>
<dbReference type="PROSITE" id="PS51192">
    <property type="entry name" value="HELICASE_ATP_BIND_1"/>
    <property type="match status" value="1"/>
</dbReference>
<dbReference type="SUPFAM" id="SSF52540">
    <property type="entry name" value="P-loop containing nucleoside triphosphate hydrolases"/>
    <property type="match status" value="1"/>
</dbReference>
<dbReference type="InterPro" id="IPR014001">
    <property type="entry name" value="Helicase_ATP-bd"/>
</dbReference>
<dbReference type="InterPro" id="IPR006935">
    <property type="entry name" value="Helicase/UvrB_N"/>
</dbReference>
<proteinExistence type="predicted"/>
<dbReference type="PANTHER" id="PTHR47396">
    <property type="entry name" value="TYPE I RESTRICTION ENZYME ECOKI R PROTEIN"/>
    <property type="match status" value="1"/>
</dbReference>
<dbReference type="GO" id="GO:0004386">
    <property type="term" value="F:helicase activity"/>
    <property type="evidence" value="ECO:0007669"/>
    <property type="project" value="UniProtKB-KW"/>
</dbReference>
<feature type="transmembrane region" description="Helical" evidence="1">
    <location>
        <begin position="664"/>
        <end position="684"/>
    </location>
</feature>
<dbReference type="GO" id="GO:0003677">
    <property type="term" value="F:DNA binding"/>
    <property type="evidence" value="ECO:0007669"/>
    <property type="project" value="InterPro"/>
</dbReference>
<dbReference type="Proteomes" id="UP000267585">
    <property type="component" value="Unassembled WGS sequence"/>
</dbReference>
<feature type="transmembrane region" description="Helical" evidence="1">
    <location>
        <begin position="696"/>
        <end position="713"/>
    </location>
</feature>
<keyword evidence="1" id="KW-0812">Transmembrane</keyword>
<dbReference type="GO" id="GO:0016787">
    <property type="term" value="F:hydrolase activity"/>
    <property type="evidence" value="ECO:0007669"/>
    <property type="project" value="InterPro"/>
</dbReference>
<keyword evidence="3" id="KW-0547">Nucleotide-binding</keyword>
<gene>
    <name evidence="3" type="ORF">EHW67_07255</name>
</gene>
<dbReference type="SMART" id="SM00487">
    <property type="entry name" value="DEXDc"/>
    <property type="match status" value="1"/>
</dbReference>
<keyword evidence="4" id="KW-1185">Reference proteome</keyword>
<dbReference type="RefSeq" id="WP_126161684.1">
    <property type="nucleotide sequence ID" value="NZ_RQPJ01000002.1"/>
</dbReference>
<dbReference type="GO" id="GO:0005829">
    <property type="term" value="C:cytosol"/>
    <property type="evidence" value="ECO:0007669"/>
    <property type="project" value="TreeGrafter"/>
</dbReference>
<dbReference type="Gene3D" id="3.40.50.300">
    <property type="entry name" value="P-loop containing nucleotide triphosphate hydrolases"/>
    <property type="match status" value="2"/>
</dbReference>
<keyword evidence="3" id="KW-0378">Hydrolase</keyword>
<dbReference type="GO" id="GO:0005524">
    <property type="term" value="F:ATP binding"/>
    <property type="evidence" value="ECO:0007669"/>
    <property type="project" value="InterPro"/>
</dbReference>
<dbReference type="PANTHER" id="PTHR47396:SF1">
    <property type="entry name" value="ATP-DEPENDENT HELICASE IRC3-RELATED"/>
    <property type="match status" value="1"/>
</dbReference>
<evidence type="ECO:0000259" key="2">
    <source>
        <dbReference type="PROSITE" id="PS51192"/>
    </source>
</evidence>
<evidence type="ECO:0000256" key="1">
    <source>
        <dbReference type="SAM" id="Phobius"/>
    </source>
</evidence>
<evidence type="ECO:0000313" key="3">
    <source>
        <dbReference type="EMBL" id="RTE54952.1"/>
    </source>
</evidence>
<keyword evidence="3" id="KW-0347">Helicase</keyword>
<dbReference type="InterPro" id="IPR027417">
    <property type="entry name" value="P-loop_NTPase"/>
</dbReference>